<reference evidence="6" key="1">
    <citation type="submission" date="2020-10" db="EMBL/GenBank/DDBJ databases">
        <authorList>
            <person name="Gilroy R."/>
        </authorList>
    </citation>
    <scope>NUCLEOTIDE SEQUENCE</scope>
    <source>
        <strain evidence="6">ChiSjej4B22-8349</strain>
    </source>
</reference>
<dbReference type="PANTHER" id="PTHR21089:SF1">
    <property type="entry name" value="BIFUNCTIONAL 3-DEHYDROQUINATE DEHYDRATASE_SHIKIMATE DEHYDROGENASE, CHLOROPLASTIC"/>
    <property type="match status" value="1"/>
</dbReference>
<dbReference type="GO" id="GO:0005829">
    <property type="term" value="C:cytosol"/>
    <property type="evidence" value="ECO:0007669"/>
    <property type="project" value="TreeGrafter"/>
</dbReference>
<dbReference type="GO" id="GO:0005524">
    <property type="term" value="F:ATP binding"/>
    <property type="evidence" value="ECO:0007669"/>
    <property type="project" value="UniProtKB-UniRule"/>
</dbReference>
<evidence type="ECO:0000256" key="1">
    <source>
        <dbReference type="ARBA" id="ARBA00004871"/>
    </source>
</evidence>
<comment type="similarity">
    <text evidence="3">Belongs to the shikimate kinase family.</text>
</comment>
<dbReference type="GO" id="GO:0019632">
    <property type="term" value="P:shikimate metabolic process"/>
    <property type="evidence" value="ECO:0007669"/>
    <property type="project" value="TreeGrafter"/>
</dbReference>
<keyword evidence="3" id="KW-0028">Amino-acid biosynthesis</keyword>
<evidence type="ECO:0000259" key="5">
    <source>
        <dbReference type="Pfam" id="PF08501"/>
    </source>
</evidence>
<accession>A0A9D1N610</accession>
<keyword evidence="3" id="KW-0547">Nucleotide-binding</keyword>
<feature type="binding site" evidence="3">
    <location>
        <begin position="301"/>
        <end position="306"/>
    </location>
    <ligand>
        <name>ATP</name>
        <dbReference type="ChEBI" id="CHEBI:30616"/>
    </ligand>
</feature>
<comment type="subunit">
    <text evidence="3">Monomer.</text>
</comment>
<dbReference type="GO" id="GO:0009073">
    <property type="term" value="P:aromatic amino acid family biosynthetic process"/>
    <property type="evidence" value="ECO:0007669"/>
    <property type="project" value="UniProtKB-KW"/>
</dbReference>
<comment type="subcellular location">
    <subcellularLocation>
        <location evidence="3">Cytoplasm</location>
    </subcellularLocation>
</comment>
<comment type="caution">
    <text evidence="3">Lacks conserved residue(s) required for the propagation of feature annotation.</text>
</comment>
<keyword evidence="3" id="KW-0808">Transferase</keyword>
<comment type="pathway">
    <text evidence="1">Metabolic intermediate biosynthesis; chorismate biosynthesis; chorismate from D-erythrose 4-phosphate and phosphoenolpyruvate: step 4/7.</text>
</comment>
<dbReference type="GO" id="GO:0009423">
    <property type="term" value="P:chorismate biosynthetic process"/>
    <property type="evidence" value="ECO:0007669"/>
    <property type="project" value="UniProtKB-UniRule"/>
</dbReference>
<evidence type="ECO:0000313" key="7">
    <source>
        <dbReference type="Proteomes" id="UP000824130"/>
    </source>
</evidence>
<dbReference type="GO" id="GO:0004764">
    <property type="term" value="F:shikimate 3-dehydrogenase (NADP+) activity"/>
    <property type="evidence" value="ECO:0007669"/>
    <property type="project" value="InterPro"/>
</dbReference>
<dbReference type="CDD" id="cd01065">
    <property type="entry name" value="NAD_bind_Shikimate_DH"/>
    <property type="match status" value="1"/>
</dbReference>
<feature type="domain" description="Shikimate dehydrogenase substrate binding N-terminal" evidence="5">
    <location>
        <begin position="6"/>
        <end position="80"/>
    </location>
</feature>
<feature type="binding site" evidence="3">
    <location>
        <position position="305"/>
    </location>
    <ligand>
        <name>Mg(2+)</name>
        <dbReference type="ChEBI" id="CHEBI:18420"/>
    </ligand>
</feature>
<comment type="cofactor">
    <cofactor evidence="3">
        <name>Mg(2+)</name>
        <dbReference type="ChEBI" id="CHEBI:18420"/>
    </cofactor>
    <text evidence="3">Binds 1 Mg(2+) ion per subunit.</text>
</comment>
<comment type="function">
    <text evidence="3">Catalyzes the specific phosphorylation of the 3-hydroxyl group of shikimic acid using ATP as a cosubstrate.</text>
</comment>
<comment type="caution">
    <text evidence="6">The sequence shown here is derived from an EMBL/GenBank/DDBJ whole genome shotgun (WGS) entry which is preliminary data.</text>
</comment>
<dbReference type="HAMAP" id="MF_00109">
    <property type="entry name" value="Shikimate_kinase"/>
    <property type="match status" value="1"/>
</dbReference>
<feature type="binding site" evidence="3">
    <location>
        <position position="323"/>
    </location>
    <ligand>
        <name>substrate</name>
    </ligand>
</feature>
<dbReference type="Proteomes" id="UP000824130">
    <property type="component" value="Unassembled WGS sequence"/>
</dbReference>
<dbReference type="GO" id="GO:0000287">
    <property type="term" value="F:magnesium ion binding"/>
    <property type="evidence" value="ECO:0007669"/>
    <property type="project" value="UniProtKB-UniRule"/>
</dbReference>
<feature type="compositionally biased region" description="Polar residues" evidence="4">
    <location>
        <begin position="150"/>
        <end position="165"/>
    </location>
</feature>
<evidence type="ECO:0000313" key="6">
    <source>
        <dbReference type="EMBL" id="HIU95803.1"/>
    </source>
</evidence>
<sequence length="450" mass="48788">MMRYGLVGKTLAHSYSKEIHESLGRYEYDLFSLSSDEMTDLVRSGDFDGLNITIPYKKDVIPLCDEVSDLARAIGAVNTLYWKEPGAQSGRILVGHNTDYEGFLYAAKRADITFEGKNVLVLGSGGTSLTVRKAVSDSGAAKVYVASRRPSASTDKPTGCTTAPLDTSDHLPADAPGSGCDIRLISYSHLPDIASSVQVIVNTTPVGTYPDNLKSVIELSDLPHCESVIDVIYNPFKTRLLLDAEKAGLRFSNGLPMLVAQATAAAGYFLGTPGAFENENERIIDAMTRRMENLVLIGMPGSGKSTIGRLLASQTGKRLVDMDIEIEKRAGMTIPEIFQRFGEERFRDMESGTAADLGKERGLVIATGGGTILRPENVAALRQNGKVIHIRRPVFSLPMDGRPLSKDMGTLKSMEHERLPIYEAASDMAFDNSVDLSEEELAARLAAFIG</sequence>
<feature type="binding site" evidence="3">
    <location>
        <position position="418"/>
    </location>
    <ligand>
        <name>substrate</name>
    </ligand>
</feature>
<keyword evidence="3" id="KW-0479">Metal-binding</keyword>
<keyword evidence="3" id="KW-0460">Magnesium</keyword>
<keyword evidence="2 3" id="KW-0057">Aromatic amino acid biosynthesis</keyword>
<name>A0A9D1N610_9FIRM</name>
<dbReference type="InterPro" id="IPR022893">
    <property type="entry name" value="Shikimate_DH_fam"/>
</dbReference>
<dbReference type="GO" id="GO:0008652">
    <property type="term" value="P:amino acid biosynthetic process"/>
    <property type="evidence" value="ECO:0007669"/>
    <property type="project" value="UniProtKB-KW"/>
</dbReference>
<dbReference type="PRINTS" id="PR01100">
    <property type="entry name" value="SHIKIMTKNASE"/>
</dbReference>
<dbReference type="Gene3D" id="3.40.50.720">
    <property type="entry name" value="NAD(P)-binding Rossmann-like Domain"/>
    <property type="match status" value="1"/>
</dbReference>
<gene>
    <name evidence="3" type="primary">aroK</name>
    <name evidence="6" type="ORF">IAD25_03725</name>
</gene>
<dbReference type="EMBL" id="DVOB01000081">
    <property type="protein sequence ID" value="HIU95803.1"/>
    <property type="molecule type" value="Genomic_DNA"/>
</dbReference>
<feature type="region of interest" description="Disordered" evidence="4">
    <location>
        <begin position="148"/>
        <end position="172"/>
    </location>
</feature>
<dbReference type="GO" id="GO:0004765">
    <property type="term" value="F:shikimate kinase activity"/>
    <property type="evidence" value="ECO:0007669"/>
    <property type="project" value="UniProtKB-UniRule"/>
</dbReference>
<comment type="pathway">
    <text evidence="3">Metabolic intermediate biosynthesis; chorismate biosynthesis; chorismate from D-erythrose 4-phosphate and phosphoenolpyruvate: step 5/7.</text>
</comment>
<reference evidence="6" key="2">
    <citation type="journal article" date="2021" name="PeerJ">
        <title>Extensive microbial diversity within the chicken gut microbiome revealed by metagenomics and culture.</title>
        <authorList>
            <person name="Gilroy R."/>
            <person name="Ravi A."/>
            <person name="Getino M."/>
            <person name="Pursley I."/>
            <person name="Horton D.L."/>
            <person name="Alikhan N.F."/>
            <person name="Baker D."/>
            <person name="Gharbi K."/>
            <person name="Hall N."/>
            <person name="Watson M."/>
            <person name="Adriaenssens E.M."/>
            <person name="Foster-Nyarko E."/>
            <person name="Jarju S."/>
            <person name="Secka A."/>
            <person name="Antonio M."/>
            <person name="Oren A."/>
            <person name="Chaudhuri R.R."/>
            <person name="La Ragione R."/>
            <person name="Hildebrand F."/>
            <person name="Pallen M.J."/>
        </authorList>
    </citation>
    <scope>NUCLEOTIDE SEQUENCE</scope>
    <source>
        <strain evidence="6">ChiSjej4B22-8349</strain>
    </source>
</reference>
<proteinExistence type="inferred from homology"/>
<dbReference type="InterPro" id="IPR031322">
    <property type="entry name" value="Shikimate/glucono_kinase"/>
</dbReference>
<feature type="binding site" evidence="3">
    <location>
        <position position="369"/>
    </location>
    <ligand>
        <name>substrate</name>
    </ligand>
</feature>
<dbReference type="EC" id="2.7.1.71" evidence="3"/>
<dbReference type="SUPFAM" id="SSF52540">
    <property type="entry name" value="P-loop containing nucleoside triphosphate hydrolases"/>
    <property type="match status" value="1"/>
</dbReference>
<evidence type="ECO:0000256" key="3">
    <source>
        <dbReference type="HAMAP-Rule" id="MF_00109"/>
    </source>
</evidence>
<dbReference type="Pfam" id="PF08501">
    <property type="entry name" value="Shikimate_dh_N"/>
    <property type="match status" value="1"/>
</dbReference>
<feature type="binding site" evidence="3">
    <location>
        <position position="402"/>
    </location>
    <ligand>
        <name>ATP</name>
        <dbReference type="ChEBI" id="CHEBI:30616"/>
    </ligand>
</feature>
<dbReference type="InterPro" id="IPR000623">
    <property type="entry name" value="Shikimate_kinase/TSH1"/>
</dbReference>
<keyword evidence="3" id="KW-0963">Cytoplasm</keyword>
<dbReference type="SUPFAM" id="SSF53223">
    <property type="entry name" value="Aminoacid dehydrogenase-like, N-terminal domain"/>
    <property type="match status" value="1"/>
</dbReference>
<comment type="catalytic activity">
    <reaction evidence="3">
        <text>shikimate + ATP = 3-phosphoshikimate + ADP + H(+)</text>
        <dbReference type="Rhea" id="RHEA:13121"/>
        <dbReference type="ChEBI" id="CHEBI:15378"/>
        <dbReference type="ChEBI" id="CHEBI:30616"/>
        <dbReference type="ChEBI" id="CHEBI:36208"/>
        <dbReference type="ChEBI" id="CHEBI:145989"/>
        <dbReference type="ChEBI" id="CHEBI:456216"/>
        <dbReference type="EC" id="2.7.1.71"/>
    </reaction>
</comment>
<keyword evidence="3" id="KW-0067">ATP-binding</keyword>
<dbReference type="AlphaFoldDB" id="A0A9D1N610"/>
<dbReference type="PANTHER" id="PTHR21089">
    <property type="entry name" value="SHIKIMATE DEHYDROGENASE"/>
    <property type="match status" value="1"/>
</dbReference>
<protein>
    <recommendedName>
        <fullName evidence="3">Shikimate kinase</fullName>
        <shortName evidence="3">SK</shortName>
        <ecNumber evidence="3">2.7.1.71</ecNumber>
    </recommendedName>
</protein>
<dbReference type="InterPro" id="IPR027417">
    <property type="entry name" value="P-loop_NTPase"/>
</dbReference>
<keyword evidence="3" id="KW-0418">Kinase</keyword>
<organism evidence="6 7">
    <name type="scientific">Candidatus Allocopromorpha excrementipullorum</name>
    <dbReference type="NCBI Taxonomy" id="2840743"/>
    <lineage>
        <taxon>Bacteria</taxon>
        <taxon>Bacillati</taxon>
        <taxon>Bacillota</taxon>
        <taxon>Clostridia</taxon>
        <taxon>Eubacteriales</taxon>
        <taxon>Eubacteriaceae</taxon>
        <taxon>Eubacteriaceae incertae sedis</taxon>
        <taxon>Candidatus Allocopromorpha</taxon>
    </lineage>
</organism>
<dbReference type="Gene3D" id="3.40.50.10860">
    <property type="entry name" value="Leucine Dehydrogenase, chain A, domain 1"/>
    <property type="match status" value="1"/>
</dbReference>
<dbReference type="GO" id="GO:0050661">
    <property type="term" value="F:NADP binding"/>
    <property type="evidence" value="ECO:0007669"/>
    <property type="project" value="TreeGrafter"/>
</dbReference>
<dbReference type="InterPro" id="IPR013708">
    <property type="entry name" value="Shikimate_DH-bd_N"/>
</dbReference>
<dbReference type="InterPro" id="IPR046346">
    <property type="entry name" value="Aminoacid_DH-like_N_sf"/>
</dbReference>
<dbReference type="SUPFAM" id="SSF51735">
    <property type="entry name" value="NAD(P)-binding Rossmann-fold domains"/>
    <property type="match status" value="1"/>
</dbReference>
<feature type="binding site" evidence="3">
    <location>
        <position position="347"/>
    </location>
    <ligand>
        <name>substrate</name>
    </ligand>
</feature>
<dbReference type="InterPro" id="IPR036291">
    <property type="entry name" value="NAD(P)-bd_dom_sf"/>
</dbReference>
<dbReference type="Gene3D" id="3.40.50.300">
    <property type="entry name" value="P-loop containing nucleotide triphosphate hydrolases"/>
    <property type="match status" value="1"/>
</dbReference>
<evidence type="ECO:0000256" key="2">
    <source>
        <dbReference type="ARBA" id="ARBA00023141"/>
    </source>
</evidence>
<dbReference type="Pfam" id="PF01202">
    <property type="entry name" value="SKI"/>
    <property type="match status" value="1"/>
</dbReference>
<evidence type="ECO:0000256" key="4">
    <source>
        <dbReference type="SAM" id="MobiDB-lite"/>
    </source>
</evidence>
<dbReference type="CDD" id="cd00464">
    <property type="entry name" value="SK"/>
    <property type="match status" value="1"/>
</dbReference>